<name>A0A1J6JMC5_NICAT</name>
<feature type="region of interest" description="Disordered" evidence="1">
    <location>
        <begin position="155"/>
        <end position="174"/>
    </location>
</feature>
<dbReference type="CDD" id="cd00024">
    <property type="entry name" value="CD_CSD"/>
    <property type="match status" value="1"/>
</dbReference>
<dbReference type="SMART" id="SM00298">
    <property type="entry name" value="CHROMO"/>
    <property type="match status" value="1"/>
</dbReference>
<proteinExistence type="predicted"/>
<dbReference type="Proteomes" id="UP000187609">
    <property type="component" value="Unassembled WGS sequence"/>
</dbReference>
<dbReference type="Gramene" id="OIT07293">
    <property type="protein sequence ID" value="OIT07293"/>
    <property type="gene ID" value="A4A49_53366"/>
</dbReference>
<comment type="caution">
    <text evidence="4">The sequence shown here is derived from an EMBL/GenBank/DDBJ whole genome shotgun (WGS) entry which is preliminary data.</text>
</comment>
<dbReference type="PROSITE" id="PS50013">
    <property type="entry name" value="CHROMO_2"/>
    <property type="match status" value="1"/>
</dbReference>
<evidence type="ECO:0000256" key="1">
    <source>
        <dbReference type="SAM" id="MobiDB-lite"/>
    </source>
</evidence>
<organism evidence="4 5">
    <name type="scientific">Nicotiana attenuata</name>
    <name type="common">Coyote tobacco</name>
    <dbReference type="NCBI Taxonomy" id="49451"/>
    <lineage>
        <taxon>Eukaryota</taxon>
        <taxon>Viridiplantae</taxon>
        <taxon>Streptophyta</taxon>
        <taxon>Embryophyta</taxon>
        <taxon>Tracheophyta</taxon>
        <taxon>Spermatophyta</taxon>
        <taxon>Magnoliopsida</taxon>
        <taxon>eudicotyledons</taxon>
        <taxon>Gunneridae</taxon>
        <taxon>Pentapetalae</taxon>
        <taxon>asterids</taxon>
        <taxon>lamiids</taxon>
        <taxon>Solanales</taxon>
        <taxon>Solanaceae</taxon>
        <taxon>Nicotianoideae</taxon>
        <taxon>Nicotianeae</taxon>
        <taxon>Nicotiana</taxon>
    </lineage>
</organism>
<keyword evidence="5" id="KW-1185">Reference proteome</keyword>
<gene>
    <name evidence="3" type="ORF">A4A49_53366</name>
    <name evidence="4" type="ORF">A4A49_66143</name>
</gene>
<evidence type="ECO:0000259" key="2">
    <source>
        <dbReference type="PROSITE" id="PS50013"/>
    </source>
</evidence>
<sequence>MMEEETDSLKVAQIRIKKYADRNRRPLEFKVGGEVLLKLTPIFGRRLTAGLDIELWFYGMMVPLKLLKRLIHPNFPVSYLRTYVEDPEDPDKHKMNRAPPEKILEHRVLGMHKKNRQTQFLIQWKGKPEADTTWEKGASLWQYEQQIEDYLKSASTRASSSTSGGGLLAPNIEM</sequence>
<reference evidence="4 5" key="1">
    <citation type="submission" date="2016-11" db="EMBL/GenBank/DDBJ databases">
        <title>The genome of Nicotiana attenuata.</title>
        <authorList>
            <person name="Xu S."/>
            <person name="Brockmoeller T."/>
            <person name="Gaquerel E."/>
            <person name="Navarro A."/>
            <person name="Kuhl H."/>
            <person name="Gase K."/>
            <person name="Ling Z."/>
            <person name="Zhou W."/>
            <person name="Kreitzer C."/>
            <person name="Stanke M."/>
            <person name="Tang H."/>
            <person name="Lyons E."/>
            <person name="Pandey P."/>
            <person name="Pandey S.P."/>
            <person name="Timmermann B."/>
            <person name="Baldwin I.T."/>
        </authorList>
    </citation>
    <scope>NUCLEOTIDE SEQUENCE [LARGE SCALE GENOMIC DNA]</scope>
    <source>
        <strain evidence="5">cv. UT</strain>
        <strain evidence="4">UT</strain>
        <tissue evidence="4">Leaves</tissue>
    </source>
</reference>
<feature type="domain" description="Chromo" evidence="2">
    <location>
        <begin position="98"/>
        <end position="162"/>
    </location>
</feature>
<evidence type="ECO:0000313" key="4">
    <source>
        <dbReference type="EMBL" id="OIT18925.1"/>
    </source>
</evidence>
<accession>A0A1J6JMC5</accession>
<dbReference type="Gramene" id="OIT18925">
    <property type="protein sequence ID" value="OIT18925"/>
    <property type="gene ID" value="A4A49_66143"/>
</dbReference>
<dbReference type="InterPro" id="IPR000953">
    <property type="entry name" value="Chromo/chromo_shadow_dom"/>
</dbReference>
<dbReference type="EMBL" id="MJEQ01037183">
    <property type="protein sequence ID" value="OIT07293.1"/>
    <property type="molecule type" value="Genomic_DNA"/>
</dbReference>
<dbReference type="EMBL" id="MJEQ01013994">
    <property type="protein sequence ID" value="OIT18925.1"/>
    <property type="molecule type" value="Genomic_DNA"/>
</dbReference>
<dbReference type="InterPro" id="IPR023780">
    <property type="entry name" value="Chromo_domain"/>
</dbReference>
<dbReference type="SUPFAM" id="SSF54160">
    <property type="entry name" value="Chromo domain-like"/>
    <property type="match status" value="1"/>
</dbReference>
<evidence type="ECO:0000313" key="5">
    <source>
        <dbReference type="Proteomes" id="UP000187609"/>
    </source>
</evidence>
<dbReference type="AlphaFoldDB" id="A0A1J6JMC5"/>
<dbReference type="Gene3D" id="2.40.50.40">
    <property type="match status" value="1"/>
</dbReference>
<protein>
    <recommendedName>
        <fullName evidence="2">Chromo domain-containing protein</fullName>
    </recommendedName>
</protein>
<dbReference type="Pfam" id="PF00385">
    <property type="entry name" value="Chromo"/>
    <property type="match status" value="1"/>
</dbReference>
<dbReference type="InterPro" id="IPR016197">
    <property type="entry name" value="Chromo-like_dom_sf"/>
</dbReference>
<evidence type="ECO:0000313" key="3">
    <source>
        <dbReference type="EMBL" id="OIT07293.1"/>
    </source>
</evidence>